<evidence type="ECO:0000313" key="3">
    <source>
        <dbReference type="Proteomes" id="UP001142372"/>
    </source>
</evidence>
<dbReference type="RefSeq" id="WP_271178441.1">
    <property type="nucleotide sequence ID" value="NZ_BAAAJO010000003.1"/>
</dbReference>
<sequence length="234" mass="26070">MFVEGTLRWQVTEDCPWDLLMALALRDLGRLSPIGDPCIPELSPAVAPAMRAATGTVPVQREGGRPARDQAVGRMDTGPVRPASEPDRVTGPDALREQWLAWFELTVDRERRPIASLLRPPHFEAFDRALELQDLVMANYQAALAWTRERHAEYAATSVEQHAARAADIVDVVQEREHVLRRQAGYFRLDLYVLPLAEAGAWIVGPHTVIVSTSLRDDSAAFRAWFTPMVAALV</sequence>
<dbReference type="EMBL" id="BSEN01000015">
    <property type="protein sequence ID" value="GLJ77830.1"/>
    <property type="molecule type" value="Genomic_DNA"/>
</dbReference>
<protein>
    <submittedName>
        <fullName evidence="2">Uncharacterized protein</fullName>
    </submittedName>
</protein>
<comment type="caution">
    <text evidence="2">The sequence shown here is derived from an EMBL/GenBank/DDBJ whole genome shotgun (WGS) entry which is preliminary data.</text>
</comment>
<reference evidence="2" key="2">
    <citation type="submission" date="2023-01" db="EMBL/GenBank/DDBJ databases">
        <authorList>
            <person name="Sun Q."/>
            <person name="Evtushenko L."/>
        </authorList>
    </citation>
    <scope>NUCLEOTIDE SEQUENCE</scope>
    <source>
        <strain evidence="2">VKM Ac-1401</strain>
    </source>
</reference>
<proteinExistence type="predicted"/>
<dbReference type="Proteomes" id="UP001142372">
    <property type="component" value="Unassembled WGS sequence"/>
</dbReference>
<organism evidence="2 3">
    <name type="scientific">Leifsonia poae</name>
    <dbReference type="NCBI Taxonomy" id="110933"/>
    <lineage>
        <taxon>Bacteria</taxon>
        <taxon>Bacillati</taxon>
        <taxon>Actinomycetota</taxon>
        <taxon>Actinomycetes</taxon>
        <taxon>Micrococcales</taxon>
        <taxon>Microbacteriaceae</taxon>
        <taxon>Leifsonia</taxon>
    </lineage>
</organism>
<evidence type="ECO:0000256" key="1">
    <source>
        <dbReference type="SAM" id="MobiDB-lite"/>
    </source>
</evidence>
<name>A0A9W6HD22_9MICO</name>
<feature type="region of interest" description="Disordered" evidence="1">
    <location>
        <begin position="55"/>
        <end position="90"/>
    </location>
</feature>
<accession>A0A9W6HD22</accession>
<evidence type="ECO:0000313" key="2">
    <source>
        <dbReference type="EMBL" id="GLJ77830.1"/>
    </source>
</evidence>
<gene>
    <name evidence="2" type="ORF">GCM10017584_34040</name>
</gene>
<dbReference type="AlphaFoldDB" id="A0A9W6HD22"/>
<reference evidence="2" key="1">
    <citation type="journal article" date="2014" name="Int. J. Syst. Evol. Microbiol.">
        <title>Complete genome sequence of Corynebacterium casei LMG S-19264T (=DSM 44701T), isolated from a smear-ripened cheese.</title>
        <authorList>
            <consortium name="US DOE Joint Genome Institute (JGI-PGF)"/>
            <person name="Walter F."/>
            <person name="Albersmeier A."/>
            <person name="Kalinowski J."/>
            <person name="Ruckert C."/>
        </authorList>
    </citation>
    <scope>NUCLEOTIDE SEQUENCE</scope>
    <source>
        <strain evidence="2">VKM Ac-1401</strain>
    </source>
</reference>
<keyword evidence="3" id="KW-1185">Reference proteome</keyword>